<protein>
    <submittedName>
        <fullName evidence="1">31591_t:CDS:1</fullName>
    </submittedName>
</protein>
<accession>A0ACA9PNI3</accession>
<name>A0ACA9PNI3_9GLOM</name>
<comment type="caution">
    <text evidence="1">The sequence shown here is derived from an EMBL/GenBank/DDBJ whole genome shotgun (WGS) entry which is preliminary data.</text>
</comment>
<dbReference type="Proteomes" id="UP000789920">
    <property type="component" value="Unassembled WGS sequence"/>
</dbReference>
<proteinExistence type="predicted"/>
<keyword evidence="2" id="KW-1185">Reference proteome</keyword>
<sequence>MPPKHLTDEERRHNRSIVNYNNYNKNQYKIIKSHLKISEIQSLQERDRQHEECVKSLEECVKVLETYIQELKLIPSPPTKINSELIWSSY</sequence>
<reference evidence="1" key="1">
    <citation type="submission" date="2021-06" db="EMBL/GenBank/DDBJ databases">
        <authorList>
            <person name="Kallberg Y."/>
            <person name="Tangrot J."/>
            <person name="Rosling A."/>
        </authorList>
    </citation>
    <scope>NUCLEOTIDE SEQUENCE</scope>
    <source>
        <strain evidence="1">MA461A</strain>
    </source>
</reference>
<gene>
    <name evidence="1" type="ORF">RPERSI_LOCUS11022</name>
</gene>
<organism evidence="1 2">
    <name type="scientific">Racocetra persica</name>
    <dbReference type="NCBI Taxonomy" id="160502"/>
    <lineage>
        <taxon>Eukaryota</taxon>
        <taxon>Fungi</taxon>
        <taxon>Fungi incertae sedis</taxon>
        <taxon>Mucoromycota</taxon>
        <taxon>Glomeromycotina</taxon>
        <taxon>Glomeromycetes</taxon>
        <taxon>Diversisporales</taxon>
        <taxon>Gigasporaceae</taxon>
        <taxon>Racocetra</taxon>
    </lineage>
</organism>
<feature type="non-terminal residue" evidence="1">
    <location>
        <position position="90"/>
    </location>
</feature>
<evidence type="ECO:0000313" key="1">
    <source>
        <dbReference type="EMBL" id="CAG8717584.1"/>
    </source>
</evidence>
<dbReference type="EMBL" id="CAJVQC010022369">
    <property type="protein sequence ID" value="CAG8717584.1"/>
    <property type="molecule type" value="Genomic_DNA"/>
</dbReference>
<evidence type="ECO:0000313" key="2">
    <source>
        <dbReference type="Proteomes" id="UP000789920"/>
    </source>
</evidence>